<evidence type="ECO:0000259" key="12">
    <source>
        <dbReference type="PROSITE" id="PS50157"/>
    </source>
</evidence>
<dbReference type="EMBL" id="LSMT01000020">
    <property type="protein sequence ID" value="PFX32662.1"/>
    <property type="molecule type" value="Genomic_DNA"/>
</dbReference>
<feature type="domain" description="C2H2-type" evidence="12">
    <location>
        <begin position="524"/>
        <end position="547"/>
    </location>
</feature>
<dbReference type="PANTHER" id="PTHR14003:SF23">
    <property type="entry name" value="ZINC FINGER PROTEIN 143"/>
    <property type="match status" value="1"/>
</dbReference>
<evidence type="ECO:0000256" key="10">
    <source>
        <dbReference type="PROSITE-ProRule" id="PRU00042"/>
    </source>
</evidence>
<dbReference type="SMART" id="SM00355">
    <property type="entry name" value="ZnF_C2H2"/>
    <property type="match status" value="9"/>
</dbReference>
<dbReference type="GO" id="GO:0000785">
    <property type="term" value="C:chromatin"/>
    <property type="evidence" value="ECO:0007669"/>
    <property type="project" value="TreeGrafter"/>
</dbReference>
<dbReference type="FunFam" id="3.30.160.60:FF:000710">
    <property type="entry name" value="Zinc finger protein 768"/>
    <property type="match status" value="1"/>
</dbReference>
<evidence type="ECO:0000256" key="9">
    <source>
        <dbReference type="ARBA" id="ARBA00023242"/>
    </source>
</evidence>
<evidence type="ECO:0000256" key="1">
    <source>
        <dbReference type="ARBA" id="ARBA00004123"/>
    </source>
</evidence>
<keyword evidence="9" id="KW-0539">Nucleus</keyword>
<comment type="caution">
    <text evidence="13">The sequence shown here is derived from an EMBL/GenBank/DDBJ whole genome shotgun (WGS) entry which is preliminary data.</text>
</comment>
<feature type="region of interest" description="Disordered" evidence="11">
    <location>
        <begin position="729"/>
        <end position="767"/>
    </location>
</feature>
<name>A0A2B4SVU1_STYPI</name>
<feature type="domain" description="C2H2-type" evidence="12">
    <location>
        <begin position="404"/>
        <end position="433"/>
    </location>
</feature>
<feature type="domain" description="C2H2-type" evidence="12">
    <location>
        <begin position="494"/>
        <end position="523"/>
    </location>
</feature>
<reference evidence="14" key="1">
    <citation type="journal article" date="2017" name="bioRxiv">
        <title>Comparative analysis of the genomes of Stylophora pistillata and Acropora digitifera provides evidence for extensive differences between species of corals.</title>
        <authorList>
            <person name="Voolstra C.R."/>
            <person name="Li Y."/>
            <person name="Liew Y.J."/>
            <person name="Baumgarten S."/>
            <person name="Zoccola D."/>
            <person name="Flot J.-F."/>
            <person name="Tambutte S."/>
            <person name="Allemand D."/>
            <person name="Aranda M."/>
        </authorList>
    </citation>
    <scope>NUCLEOTIDE SEQUENCE [LARGE SCALE GENOMIC DNA]</scope>
</reference>
<proteinExistence type="predicted"/>
<feature type="domain" description="C2H2-type" evidence="12">
    <location>
        <begin position="344"/>
        <end position="373"/>
    </location>
</feature>
<evidence type="ECO:0000256" key="4">
    <source>
        <dbReference type="ARBA" id="ARBA00022771"/>
    </source>
</evidence>
<evidence type="ECO:0000313" key="14">
    <source>
        <dbReference type="Proteomes" id="UP000225706"/>
    </source>
</evidence>
<dbReference type="FunFam" id="3.30.160.60:FF:000072">
    <property type="entry name" value="zinc finger protein 143 isoform X1"/>
    <property type="match status" value="2"/>
</dbReference>
<dbReference type="GO" id="GO:0005667">
    <property type="term" value="C:transcription regulator complex"/>
    <property type="evidence" value="ECO:0007669"/>
    <property type="project" value="TreeGrafter"/>
</dbReference>
<sequence>MDADLDGMIKGEKEVQLEEPSDLAPVAVSHIAGQPINSTEQEVIGLLLAQQQVFTSPSKLEPSSVYANQSSVPSAVAVVTGDVLQPHDTENKAIVISEDTDVEVKDTDSILVAQQGEQDAATATIMASVEQQDGNEGYQSVQTSLAPGDLVQSAVVVSSTPGGTVFLEPQAVTLTELPGGTVQTLPAGSTFEATYVHQSSDGTSYVITSEPTSFDTNSSVSMTTISESNPSMVSTTETVDPTGIPLEQFAAHHTHQVDHEDHSTLYVLQDDSGNQDQEAAAKKIYHCGMDGCSKQFSTSYRLKAHGRSHTGDTFRCEEEGCEKAFITQSDLTKHVRTHSGEKPYRCDHEGCGKVYTTAHHLKVHERAHTGEKPFKCRVDGCDKAFATGYGLKSHTRTHTGEKPYKCPHDDCGKAFKTSGDLQKHVRTHTGERPFTCPFPDCGRSFTTSNIRKVHMRTHTGERPYVCEHEGCGRSFASATNYKNHSRIHTGERPYICQVIGCNKRFTEYSSLYKHHVVHTHNKPYTCNICNKTYRQTSTLANHKRTAHCDIADVDNLGEGEYDVGHEEPSNKRQRLEYTETISSNQAFAHGVPVVIADEASVAALQAMDGNLADIQHQIAEGGHVTGHIAIPVAIASDAAIQVEGSLEHAVTLSQGVQQLNSTLADSTGHELDMSSVQVVSAPQTVVVTSLEAVTGAGQHSETVVVTSLDGVTTTARRTHDGFTIVTVPSQGGALSIGEQEKVQGGEEDDEAQNDGQTATEDDSGVLQSHEPTLNAAKAALDAVLASQLQQNDVINSDDPDSASNAGTTPMTTAVAYQA</sequence>
<evidence type="ECO:0000256" key="6">
    <source>
        <dbReference type="ARBA" id="ARBA00023015"/>
    </source>
</evidence>
<feature type="domain" description="C2H2-type" evidence="12">
    <location>
        <begin position="434"/>
        <end position="463"/>
    </location>
</feature>
<dbReference type="FunFam" id="3.30.160.60:FF:000236">
    <property type="entry name" value="zinc finger protein 143 isoform X1"/>
    <property type="match status" value="1"/>
</dbReference>
<organism evidence="13 14">
    <name type="scientific">Stylophora pistillata</name>
    <name type="common">Smooth cauliflower coral</name>
    <dbReference type="NCBI Taxonomy" id="50429"/>
    <lineage>
        <taxon>Eukaryota</taxon>
        <taxon>Metazoa</taxon>
        <taxon>Cnidaria</taxon>
        <taxon>Anthozoa</taxon>
        <taxon>Hexacorallia</taxon>
        <taxon>Scleractinia</taxon>
        <taxon>Astrocoeniina</taxon>
        <taxon>Pocilloporidae</taxon>
        <taxon>Stylophora</taxon>
    </lineage>
</organism>
<dbReference type="FunFam" id="3.30.160.60:FF:000071">
    <property type="entry name" value="Putative zinc finger protein 143"/>
    <property type="match status" value="1"/>
</dbReference>
<keyword evidence="7" id="KW-0238">DNA-binding</keyword>
<dbReference type="AlphaFoldDB" id="A0A2B4SVU1"/>
<dbReference type="SUPFAM" id="SSF57667">
    <property type="entry name" value="beta-beta-alpha zinc fingers"/>
    <property type="match status" value="5"/>
</dbReference>
<keyword evidence="6" id="KW-0805">Transcription regulation</keyword>
<keyword evidence="8" id="KW-0804">Transcription</keyword>
<feature type="domain" description="C2H2-type" evidence="12">
    <location>
        <begin position="374"/>
        <end position="403"/>
    </location>
</feature>
<dbReference type="InterPro" id="IPR013087">
    <property type="entry name" value="Znf_C2H2_type"/>
</dbReference>
<keyword evidence="14" id="KW-1185">Reference proteome</keyword>
<accession>A0A2B4SVU1</accession>
<evidence type="ECO:0000256" key="5">
    <source>
        <dbReference type="ARBA" id="ARBA00022833"/>
    </source>
</evidence>
<dbReference type="PANTHER" id="PTHR14003">
    <property type="entry name" value="TRANSCRIPTIONAL REPRESSOR PROTEIN YY"/>
    <property type="match status" value="1"/>
</dbReference>
<dbReference type="InterPro" id="IPR036236">
    <property type="entry name" value="Znf_C2H2_sf"/>
</dbReference>
<feature type="domain" description="C2H2-type" evidence="12">
    <location>
        <begin position="314"/>
        <end position="343"/>
    </location>
</feature>
<keyword evidence="5" id="KW-0862">Zinc</keyword>
<keyword evidence="3" id="KW-0677">Repeat</keyword>
<dbReference type="GO" id="GO:0000981">
    <property type="term" value="F:DNA-binding transcription factor activity, RNA polymerase II-specific"/>
    <property type="evidence" value="ECO:0007669"/>
    <property type="project" value="TreeGrafter"/>
</dbReference>
<evidence type="ECO:0000256" key="8">
    <source>
        <dbReference type="ARBA" id="ARBA00023163"/>
    </source>
</evidence>
<dbReference type="Proteomes" id="UP000225706">
    <property type="component" value="Unassembled WGS sequence"/>
</dbReference>
<dbReference type="Pfam" id="PF00096">
    <property type="entry name" value="zf-C2H2"/>
    <property type="match status" value="7"/>
</dbReference>
<feature type="domain" description="C2H2-type" evidence="12">
    <location>
        <begin position="285"/>
        <end position="314"/>
    </location>
</feature>
<evidence type="ECO:0000256" key="2">
    <source>
        <dbReference type="ARBA" id="ARBA00022723"/>
    </source>
</evidence>
<dbReference type="PROSITE" id="PS00028">
    <property type="entry name" value="ZINC_FINGER_C2H2_1"/>
    <property type="match status" value="9"/>
</dbReference>
<evidence type="ECO:0000256" key="3">
    <source>
        <dbReference type="ARBA" id="ARBA00022737"/>
    </source>
</evidence>
<dbReference type="FunFam" id="3.30.160.60:FF:000125">
    <property type="entry name" value="Putative zinc finger protein 143"/>
    <property type="match status" value="3"/>
</dbReference>
<gene>
    <name evidence="13" type="primary">ZNF143</name>
    <name evidence="13" type="ORF">AWC38_SpisGene2460</name>
</gene>
<feature type="compositionally biased region" description="Polar residues" evidence="11">
    <location>
        <begin position="801"/>
        <end position="811"/>
    </location>
</feature>
<dbReference type="Gene3D" id="3.30.160.60">
    <property type="entry name" value="Classic Zinc Finger"/>
    <property type="match status" value="9"/>
</dbReference>
<dbReference type="GO" id="GO:0031519">
    <property type="term" value="C:PcG protein complex"/>
    <property type="evidence" value="ECO:0007669"/>
    <property type="project" value="TreeGrafter"/>
</dbReference>
<dbReference type="GO" id="GO:0008270">
    <property type="term" value="F:zinc ion binding"/>
    <property type="evidence" value="ECO:0007669"/>
    <property type="project" value="UniProtKB-KW"/>
</dbReference>
<dbReference type="PROSITE" id="PS50157">
    <property type="entry name" value="ZINC_FINGER_C2H2_2"/>
    <property type="match status" value="9"/>
</dbReference>
<protein>
    <submittedName>
        <fullName evidence="13">Zinc finger protein 143</fullName>
    </submittedName>
</protein>
<feature type="domain" description="C2H2-type" evidence="12">
    <location>
        <begin position="464"/>
        <end position="493"/>
    </location>
</feature>
<feature type="region of interest" description="Disordered" evidence="11">
    <location>
        <begin position="791"/>
        <end position="818"/>
    </location>
</feature>
<evidence type="ECO:0000256" key="7">
    <source>
        <dbReference type="ARBA" id="ARBA00023125"/>
    </source>
</evidence>
<evidence type="ECO:0000256" key="11">
    <source>
        <dbReference type="SAM" id="MobiDB-lite"/>
    </source>
</evidence>
<evidence type="ECO:0000313" key="13">
    <source>
        <dbReference type="EMBL" id="PFX32662.1"/>
    </source>
</evidence>
<dbReference type="OrthoDB" id="5956999at2759"/>
<keyword evidence="2" id="KW-0479">Metal-binding</keyword>
<dbReference type="GO" id="GO:0000978">
    <property type="term" value="F:RNA polymerase II cis-regulatory region sequence-specific DNA binding"/>
    <property type="evidence" value="ECO:0007669"/>
    <property type="project" value="TreeGrafter"/>
</dbReference>
<comment type="subcellular location">
    <subcellularLocation>
        <location evidence="1">Nucleus</location>
    </subcellularLocation>
</comment>
<keyword evidence="4 10" id="KW-0863">Zinc-finger</keyword>